<dbReference type="SUPFAM" id="SSF54593">
    <property type="entry name" value="Glyoxalase/Bleomycin resistance protein/Dihydroxybiphenyl dioxygenase"/>
    <property type="match status" value="1"/>
</dbReference>
<dbReference type="HOGENOM" id="CLU_2976209_0_0_5"/>
<dbReference type="EMBL" id="JH719393">
    <property type="protein sequence ID" value="EJC84267.1"/>
    <property type="molecule type" value="Genomic_DNA"/>
</dbReference>
<dbReference type="CDD" id="cd06587">
    <property type="entry name" value="VOC"/>
    <property type="match status" value="1"/>
</dbReference>
<dbReference type="RefSeq" id="WP_003577146.1">
    <property type="nucleotide sequence ID" value="NZ_JH719393.1"/>
</dbReference>
<dbReference type="Proteomes" id="UP000005732">
    <property type="component" value="Unassembled WGS sequence"/>
</dbReference>
<gene>
    <name evidence="1" type="ORF">Rleg4DRAFT_6077</name>
</gene>
<proteinExistence type="predicted"/>
<organism evidence="1 2">
    <name type="scientific">Rhizobium leguminosarum bv. trifolii WSM2297</name>
    <dbReference type="NCBI Taxonomy" id="754762"/>
    <lineage>
        <taxon>Bacteria</taxon>
        <taxon>Pseudomonadati</taxon>
        <taxon>Pseudomonadota</taxon>
        <taxon>Alphaproteobacteria</taxon>
        <taxon>Hyphomicrobiales</taxon>
        <taxon>Rhizobiaceae</taxon>
        <taxon>Rhizobium/Agrobacterium group</taxon>
        <taxon>Rhizobium</taxon>
    </lineage>
</organism>
<reference evidence="1 2" key="1">
    <citation type="submission" date="2012-02" db="EMBL/GenBank/DDBJ databases">
        <title>Improved High-Quality Draft Sequence of Rhizobium leguminosarum bv. trifolii WSM2297.</title>
        <authorList>
            <consortium name="US DOE Joint Genome Institute"/>
            <person name="Lucas S."/>
            <person name="Han J."/>
            <person name="Lapidus A."/>
            <person name="Cheng J.-F."/>
            <person name="Goodwin L."/>
            <person name="Pitluck S."/>
            <person name="Peters L."/>
            <person name="Ovchinnikova G."/>
            <person name="Zhang X."/>
            <person name="Detter J.C."/>
            <person name="Han C."/>
            <person name="Tapia R."/>
            <person name="Land M."/>
            <person name="Hauser L."/>
            <person name="Kyrpides N."/>
            <person name="Ivanova N."/>
            <person name="Pagani I."/>
            <person name="Brau L."/>
            <person name="Yates R."/>
            <person name="O'Hara G."/>
            <person name="Rui T."/>
            <person name="Howieson J."/>
            <person name="Reeve W."/>
            <person name="Woyke T."/>
        </authorList>
    </citation>
    <scope>NUCLEOTIDE SEQUENCE [LARGE SCALE GENOMIC DNA]</scope>
    <source>
        <strain evidence="1 2">WSM2297</strain>
    </source>
</reference>
<name>J0CKL8_RHILT</name>
<accession>J0CKL8</accession>
<dbReference type="InterPro" id="IPR029068">
    <property type="entry name" value="Glyas_Bleomycin-R_OHBP_Dase"/>
</dbReference>
<dbReference type="Gene3D" id="3.10.180.10">
    <property type="entry name" value="2,3-Dihydroxybiphenyl 1,2-Dioxygenase, domain 1"/>
    <property type="match status" value="1"/>
</dbReference>
<sequence length="58" mass="6440">MTKPKLVSLEQVALEVDDVDAVLEFYGKVIDFELRGSHRDNSGVLQMAFVDMGTNSSH</sequence>
<evidence type="ECO:0000313" key="2">
    <source>
        <dbReference type="Proteomes" id="UP000005732"/>
    </source>
</evidence>
<protein>
    <submittedName>
        <fullName evidence="1">Uncharacterized protein</fullName>
    </submittedName>
</protein>
<evidence type="ECO:0000313" key="1">
    <source>
        <dbReference type="EMBL" id="EJC84267.1"/>
    </source>
</evidence>
<dbReference type="AlphaFoldDB" id="J0CKL8"/>